<evidence type="ECO:0000313" key="2">
    <source>
        <dbReference type="EMBL" id="OAI26788.1"/>
    </source>
</evidence>
<accession>A0A177P8Y9</accession>
<keyword evidence="1" id="KW-1133">Transmembrane helix</keyword>
<name>A0A177P8Y9_9GAMM</name>
<keyword evidence="1" id="KW-0472">Membrane</keyword>
<protein>
    <submittedName>
        <fullName evidence="2">Uncharacterized protein</fullName>
    </submittedName>
</protein>
<dbReference type="Proteomes" id="UP000077628">
    <property type="component" value="Unassembled WGS sequence"/>
</dbReference>
<dbReference type="AlphaFoldDB" id="A0A177P8Y9"/>
<comment type="caution">
    <text evidence="2">The sequence shown here is derived from an EMBL/GenBank/DDBJ whole genome shotgun (WGS) entry which is preliminary data.</text>
</comment>
<reference evidence="3" key="1">
    <citation type="submission" date="2016-03" db="EMBL/GenBank/DDBJ databases">
        <authorList>
            <person name="Heylen K."/>
            <person name="De Vos P."/>
            <person name="Vekeman B."/>
        </authorList>
    </citation>
    <scope>NUCLEOTIDE SEQUENCE [LARGE SCALE GENOMIC DNA]</scope>
    <source>
        <strain evidence="3">R-45383</strain>
    </source>
</reference>
<dbReference type="STRING" id="702114.A1355_18630"/>
<evidence type="ECO:0000313" key="3">
    <source>
        <dbReference type="Proteomes" id="UP000077628"/>
    </source>
</evidence>
<sequence>MAEKPQSRDVDINDAFRSDSQVGLDESDRLKLARQVLMGMAAICIGVFVGYASYPDNKALADIFELIKIGALPLITLIVSFYFPNSAK</sequence>
<dbReference type="EMBL" id="LUUK01000025">
    <property type="protein sequence ID" value="OAI26788.1"/>
    <property type="molecule type" value="Genomic_DNA"/>
</dbReference>
<proteinExistence type="predicted"/>
<keyword evidence="3" id="KW-1185">Reference proteome</keyword>
<feature type="transmembrane region" description="Helical" evidence="1">
    <location>
        <begin position="36"/>
        <end position="54"/>
    </location>
</feature>
<gene>
    <name evidence="2" type="ORF">A1355_18630</name>
</gene>
<dbReference type="RefSeq" id="WP_082885312.1">
    <property type="nucleotide sequence ID" value="NZ_LUUK01000025.1"/>
</dbReference>
<feature type="transmembrane region" description="Helical" evidence="1">
    <location>
        <begin position="66"/>
        <end position="83"/>
    </location>
</feature>
<dbReference type="OrthoDB" id="8781822at2"/>
<organism evidence="2 3">
    <name type="scientific">Methylomonas koyamae</name>
    <dbReference type="NCBI Taxonomy" id="702114"/>
    <lineage>
        <taxon>Bacteria</taxon>
        <taxon>Pseudomonadati</taxon>
        <taxon>Pseudomonadota</taxon>
        <taxon>Gammaproteobacteria</taxon>
        <taxon>Methylococcales</taxon>
        <taxon>Methylococcaceae</taxon>
        <taxon>Methylomonas</taxon>
    </lineage>
</organism>
<evidence type="ECO:0000256" key="1">
    <source>
        <dbReference type="SAM" id="Phobius"/>
    </source>
</evidence>
<keyword evidence="1" id="KW-0812">Transmembrane</keyword>